<keyword evidence="2" id="KW-1185">Reference proteome</keyword>
<dbReference type="Proteomes" id="UP000324159">
    <property type="component" value="Unassembled WGS sequence"/>
</dbReference>
<evidence type="ECO:0000313" key="1">
    <source>
        <dbReference type="EMBL" id="TYO95250.1"/>
    </source>
</evidence>
<evidence type="ECO:0000313" key="2">
    <source>
        <dbReference type="Proteomes" id="UP000324159"/>
    </source>
</evidence>
<accession>A0A5D3WGW5</accession>
<proteinExistence type="predicted"/>
<dbReference type="EMBL" id="VNIB01000020">
    <property type="protein sequence ID" value="TYO95250.1"/>
    <property type="molecule type" value="Genomic_DNA"/>
</dbReference>
<organism evidence="1 2">
    <name type="scientific">Geothermobacter ehrlichii</name>
    <dbReference type="NCBI Taxonomy" id="213224"/>
    <lineage>
        <taxon>Bacteria</taxon>
        <taxon>Pseudomonadati</taxon>
        <taxon>Thermodesulfobacteriota</taxon>
        <taxon>Desulfuromonadia</taxon>
        <taxon>Desulfuromonadales</taxon>
        <taxon>Geothermobacteraceae</taxon>
        <taxon>Geothermobacter</taxon>
    </lineage>
</organism>
<sequence>MKIFDVHMHIGDKHEWTEEAFLPAKDAGR</sequence>
<gene>
    <name evidence="1" type="ORF">EDC39_12014</name>
</gene>
<comment type="caution">
    <text evidence="1">The sequence shown here is derived from an EMBL/GenBank/DDBJ whole genome shotgun (WGS) entry which is preliminary data.</text>
</comment>
<name>A0A5D3WGW5_9BACT</name>
<protein>
    <submittedName>
        <fullName evidence="1">Uncharacterized protein</fullName>
    </submittedName>
</protein>
<dbReference type="AlphaFoldDB" id="A0A5D3WGW5"/>
<reference evidence="1 2" key="1">
    <citation type="submission" date="2019-07" db="EMBL/GenBank/DDBJ databases">
        <title>Genomic Encyclopedia of Type Strains, Phase IV (KMG-IV): sequencing the most valuable type-strain genomes for metagenomic binning, comparative biology and taxonomic classification.</title>
        <authorList>
            <person name="Goeker M."/>
        </authorList>
    </citation>
    <scope>NUCLEOTIDE SEQUENCE [LARGE SCALE GENOMIC DNA]</scope>
    <source>
        <strain evidence="1 2">SS015</strain>
    </source>
</reference>